<dbReference type="PANTHER" id="PTHR23308">
    <property type="entry name" value="NUCLEAR INHIBITOR OF PROTEIN PHOSPHATASE-1"/>
    <property type="match status" value="1"/>
</dbReference>
<dbReference type="InterPro" id="IPR050923">
    <property type="entry name" value="Cell_Proc_Reg/RNA_Proc"/>
</dbReference>
<name>A0A6N3A624_9CLOT</name>
<dbReference type="InterPro" id="IPR008984">
    <property type="entry name" value="SMAD_FHA_dom_sf"/>
</dbReference>
<accession>A0A6N3A624</accession>
<reference evidence="2" key="1">
    <citation type="submission" date="2019-11" db="EMBL/GenBank/DDBJ databases">
        <authorList>
            <person name="Feng L."/>
        </authorList>
    </citation>
    <scope>NUCLEOTIDE SEQUENCE</scope>
    <source>
        <strain evidence="2">CTertiumLFYP3</strain>
    </source>
</reference>
<gene>
    <name evidence="2" type="ORF">CTLFYP3_00849</name>
</gene>
<organism evidence="2">
    <name type="scientific">Clostridium tertium</name>
    <dbReference type="NCBI Taxonomy" id="1559"/>
    <lineage>
        <taxon>Bacteria</taxon>
        <taxon>Bacillati</taxon>
        <taxon>Bacillota</taxon>
        <taxon>Clostridia</taxon>
        <taxon>Eubacteriales</taxon>
        <taxon>Clostridiaceae</taxon>
        <taxon>Clostridium</taxon>
    </lineage>
</organism>
<sequence length="359" mass="41371">MENITEGIKNDVNINYILDNNDVFFDIGYKVLKNQSSSGFIKCNKVFFNGKIKLIYDVSKYLALSNVINTLTIDKFIKILIKLLNILVAIKDNGFIEYRNILFNTNSIYLDINKLDVFLIYLPIKNNNMNNENNFFFELKKTIVEAIKNSKLIYESNINKLIDILTDNISIEAVIDELNNMEINKSKAQIYKKSYEEDLNQKAIEENKVLIKDDKKKKGILGGLFSRIKDKDNSTYNNTFHEYEDVSEEFQETTLMENESLIKLVALNAQIDFSLNVMKNEYIIGTNNGYSDGVINFNKAISRRHCKISVINNKFYITDLDSSNGTYLNGRRLEGNKKNEIKPGDVIKLANSEFKVVNL</sequence>
<dbReference type="SMART" id="SM00240">
    <property type="entry name" value="FHA"/>
    <property type="match status" value="1"/>
</dbReference>
<protein>
    <submittedName>
        <fullName evidence="2">FHA domain protein</fullName>
    </submittedName>
</protein>
<dbReference type="Pfam" id="PF19909">
    <property type="entry name" value="DUF6382"/>
    <property type="match status" value="1"/>
</dbReference>
<feature type="domain" description="FHA" evidence="1">
    <location>
        <begin position="282"/>
        <end position="333"/>
    </location>
</feature>
<evidence type="ECO:0000313" key="2">
    <source>
        <dbReference type="EMBL" id="VYT85777.1"/>
    </source>
</evidence>
<dbReference type="RefSeq" id="WP_156625312.1">
    <property type="nucleotide sequence ID" value="NZ_CACRTO010000008.1"/>
</dbReference>
<dbReference type="InterPro" id="IPR045962">
    <property type="entry name" value="DUF6382"/>
</dbReference>
<dbReference type="EMBL" id="CACRTO010000008">
    <property type="protein sequence ID" value="VYT85777.1"/>
    <property type="molecule type" value="Genomic_DNA"/>
</dbReference>
<dbReference type="AlphaFoldDB" id="A0A6N3A624"/>
<dbReference type="Gene3D" id="2.60.200.20">
    <property type="match status" value="1"/>
</dbReference>
<dbReference type="InterPro" id="IPR000253">
    <property type="entry name" value="FHA_dom"/>
</dbReference>
<dbReference type="SUPFAM" id="SSF49879">
    <property type="entry name" value="SMAD/FHA domain"/>
    <property type="match status" value="1"/>
</dbReference>
<dbReference type="CDD" id="cd00060">
    <property type="entry name" value="FHA"/>
    <property type="match status" value="1"/>
</dbReference>
<evidence type="ECO:0000259" key="1">
    <source>
        <dbReference type="PROSITE" id="PS50006"/>
    </source>
</evidence>
<dbReference type="PROSITE" id="PS50006">
    <property type="entry name" value="FHA_DOMAIN"/>
    <property type="match status" value="1"/>
</dbReference>
<dbReference type="Pfam" id="PF00498">
    <property type="entry name" value="FHA"/>
    <property type="match status" value="1"/>
</dbReference>
<proteinExistence type="predicted"/>